<protein>
    <recommendedName>
        <fullName evidence="3">histidine kinase</fullName>
        <ecNumber evidence="3">2.7.13.3</ecNumber>
    </recommendedName>
</protein>
<keyword evidence="11" id="KW-0472">Membrane</keyword>
<feature type="compositionally biased region" description="Polar residues" evidence="10">
    <location>
        <begin position="1"/>
        <end position="10"/>
    </location>
</feature>
<dbReference type="PROSITE" id="PS50109">
    <property type="entry name" value="HIS_KIN"/>
    <property type="match status" value="1"/>
</dbReference>
<dbReference type="Proteomes" id="UP000198873">
    <property type="component" value="Unassembled WGS sequence"/>
</dbReference>
<dbReference type="InterPro" id="IPR013587">
    <property type="entry name" value="Nitrate/nitrite_sensing"/>
</dbReference>
<evidence type="ECO:0000256" key="8">
    <source>
        <dbReference type="ARBA" id="ARBA00022989"/>
    </source>
</evidence>
<dbReference type="Pfam" id="PF02518">
    <property type="entry name" value="HATPase_c"/>
    <property type="match status" value="1"/>
</dbReference>
<feature type="domain" description="Histidine kinase" evidence="12">
    <location>
        <begin position="547"/>
        <end position="658"/>
    </location>
</feature>
<keyword evidence="4" id="KW-0597">Phosphoprotein</keyword>
<dbReference type="SMART" id="SM00387">
    <property type="entry name" value="HATPase_c"/>
    <property type="match status" value="1"/>
</dbReference>
<dbReference type="PANTHER" id="PTHR45436:SF5">
    <property type="entry name" value="SENSOR HISTIDINE KINASE TRCS"/>
    <property type="match status" value="1"/>
</dbReference>
<keyword evidence="8 11" id="KW-1133">Transmembrane helix</keyword>
<keyword evidence="15" id="KW-1185">Reference proteome</keyword>
<dbReference type="InterPro" id="IPR036890">
    <property type="entry name" value="HATPase_C_sf"/>
</dbReference>
<feature type="region of interest" description="Disordered" evidence="10">
    <location>
        <begin position="664"/>
        <end position="811"/>
    </location>
</feature>
<dbReference type="InterPro" id="IPR003594">
    <property type="entry name" value="HATPase_dom"/>
</dbReference>
<gene>
    <name evidence="14" type="ORF">SAMN05444716_105514</name>
</gene>
<evidence type="ECO:0000256" key="6">
    <source>
        <dbReference type="ARBA" id="ARBA00022692"/>
    </source>
</evidence>
<dbReference type="InterPro" id="IPR050428">
    <property type="entry name" value="TCS_sensor_his_kinase"/>
</dbReference>
<evidence type="ECO:0000256" key="4">
    <source>
        <dbReference type="ARBA" id="ARBA00022553"/>
    </source>
</evidence>
<sequence length="811" mass="84499">MRAQVRNTTLRDPAEPAAPRATRRRRGSRVRSRLLIGVFLSGVAVLGAGAPMVVSAGNDYKDAQRLAEETAVAERALTLAHTLADERDTLTAAVAAAAVTGSRQPLDSALSPENRARADRKITELRAELPAAARDPLTDLIPLRDAAVAGEAAPEEISAGYTTMISALEGLTRDTTRATPPDAADPTADALPDLIRATDSSAATRGLLLAALVGTGEQLELSRLVHLERAREEAALADFADLAGPSARDAYAEAVGGEESDTAEEYLAGLATGTGFTAADRALDRGDVHDALAARTAAQRAVLGELSTEHTARLAKARDSELMALQIKSGVVLAAFTLVLVVSVQTARSLTRPLAAVRLGSSRVAADPTTQEPVKYAGRNDEFAEVVAAVNALHARALDLHQRALEASRDSGGLRAERDRLLVEQQELGAQLQQLHGAVHGMFADHAERILILVSEQLAVLEGLEEHETDPDQLAVLFSLDHLAARVRRHGENLLLLAGAEPAVQPTEPMPLIDVLRAAVSEIERYEVVETTPPPAVRIMGVAARDLSHLLAELLDNATAFSPAGARVRLTGWCPGAGQVLTLHVEDEGPGLSEQRIAELNARLGDSTTPPAGADLGPGIGMGLYTVARLAARHGLGCWLHARPGGGTVAEVIVPAALVESTPAGYPPVDGTGATPTVTGTQPVPTVTAPTQDAPAPAPAPAAGAAPAVQVPGQRDATTPTPPTPNPQEHTRAADTAAPGTGSWTPETTENGLPVRTRGVTPVGSMPAAESPDLTPNRGTDAEELRRRLGGFQRGARAGHRDAAAEEDGRA</sequence>
<dbReference type="SUPFAM" id="SSF55874">
    <property type="entry name" value="ATPase domain of HSP90 chaperone/DNA topoisomerase II/histidine kinase"/>
    <property type="match status" value="1"/>
</dbReference>
<name>A0A1I6UES8_9ACTN</name>
<keyword evidence="9" id="KW-0902">Two-component regulatory system</keyword>
<evidence type="ECO:0000256" key="7">
    <source>
        <dbReference type="ARBA" id="ARBA00022777"/>
    </source>
</evidence>
<dbReference type="Gene3D" id="3.30.565.10">
    <property type="entry name" value="Histidine kinase-like ATPase, C-terminal domain"/>
    <property type="match status" value="1"/>
</dbReference>
<feature type="compositionally biased region" description="Polar residues" evidence="10">
    <location>
        <begin position="742"/>
        <end position="751"/>
    </location>
</feature>
<dbReference type="GO" id="GO:0000160">
    <property type="term" value="P:phosphorelay signal transduction system"/>
    <property type="evidence" value="ECO:0007669"/>
    <property type="project" value="UniProtKB-KW"/>
</dbReference>
<comment type="subcellular location">
    <subcellularLocation>
        <location evidence="2">Membrane</location>
    </subcellularLocation>
</comment>
<dbReference type="Gene3D" id="6.10.340.10">
    <property type="match status" value="1"/>
</dbReference>
<dbReference type="Pfam" id="PF08376">
    <property type="entry name" value="NIT"/>
    <property type="match status" value="1"/>
</dbReference>
<proteinExistence type="predicted"/>
<dbReference type="GO" id="GO:0004673">
    <property type="term" value="F:protein histidine kinase activity"/>
    <property type="evidence" value="ECO:0007669"/>
    <property type="project" value="UniProtKB-EC"/>
</dbReference>
<feature type="domain" description="HAMP" evidence="13">
    <location>
        <begin position="348"/>
        <end position="402"/>
    </location>
</feature>
<evidence type="ECO:0000313" key="15">
    <source>
        <dbReference type="Proteomes" id="UP000198873"/>
    </source>
</evidence>
<dbReference type="GO" id="GO:0005886">
    <property type="term" value="C:plasma membrane"/>
    <property type="evidence" value="ECO:0007669"/>
    <property type="project" value="TreeGrafter"/>
</dbReference>
<evidence type="ECO:0000256" key="1">
    <source>
        <dbReference type="ARBA" id="ARBA00000085"/>
    </source>
</evidence>
<evidence type="ECO:0000259" key="12">
    <source>
        <dbReference type="PROSITE" id="PS50109"/>
    </source>
</evidence>
<evidence type="ECO:0000259" key="13">
    <source>
        <dbReference type="PROSITE" id="PS50885"/>
    </source>
</evidence>
<evidence type="ECO:0000256" key="2">
    <source>
        <dbReference type="ARBA" id="ARBA00004370"/>
    </source>
</evidence>
<dbReference type="EMBL" id="FPAB01000005">
    <property type="protein sequence ID" value="SFS99932.1"/>
    <property type="molecule type" value="Genomic_DNA"/>
</dbReference>
<accession>A0A1I6UES8</accession>
<keyword evidence="6 11" id="KW-0812">Transmembrane</keyword>
<feature type="compositionally biased region" description="Basic and acidic residues" evidence="10">
    <location>
        <begin position="799"/>
        <end position="811"/>
    </location>
</feature>
<dbReference type="PROSITE" id="PS50885">
    <property type="entry name" value="HAMP"/>
    <property type="match status" value="1"/>
</dbReference>
<feature type="transmembrane region" description="Helical" evidence="11">
    <location>
        <begin position="34"/>
        <end position="54"/>
    </location>
</feature>
<dbReference type="EC" id="2.7.13.3" evidence="3"/>
<evidence type="ECO:0000256" key="9">
    <source>
        <dbReference type="ARBA" id="ARBA00023012"/>
    </source>
</evidence>
<reference evidence="15" key="1">
    <citation type="submission" date="2016-10" db="EMBL/GenBank/DDBJ databases">
        <authorList>
            <person name="Varghese N."/>
            <person name="Submissions S."/>
        </authorList>
    </citation>
    <scope>NUCLEOTIDE SEQUENCE [LARGE SCALE GENOMIC DNA]</scope>
    <source>
        <strain evidence="15">CGMCC 4.7047</strain>
    </source>
</reference>
<keyword evidence="5" id="KW-0808">Transferase</keyword>
<feature type="compositionally biased region" description="Low complexity" evidence="10">
    <location>
        <begin position="667"/>
        <end position="714"/>
    </location>
</feature>
<comment type="catalytic activity">
    <reaction evidence="1">
        <text>ATP + protein L-histidine = ADP + protein N-phospho-L-histidine.</text>
        <dbReference type="EC" id="2.7.13.3"/>
    </reaction>
</comment>
<dbReference type="InterPro" id="IPR003660">
    <property type="entry name" value="HAMP_dom"/>
</dbReference>
<dbReference type="PANTHER" id="PTHR45436">
    <property type="entry name" value="SENSOR HISTIDINE KINASE YKOH"/>
    <property type="match status" value="1"/>
</dbReference>
<evidence type="ECO:0000256" key="10">
    <source>
        <dbReference type="SAM" id="MobiDB-lite"/>
    </source>
</evidence>
<organism evidence="14 15">
    <name type="scientific">Streptomyces harbinensis</name>
    <dbReference type="NCBI Taxonomy" id="1176198"/>
    <lineage>
        <taxon>Bacteria</taxon>
        <taxon>Bacillati</taxon>
        <taxon>Actinomycetota</taxon>
        <taxon>Actinomycetes</taxon>
        <taxon>Kitasatosporales</taxon>
        <taxon>Streptomycetaceae</taxon>
        <taxon>Streptomyces</taxon>
    </lineage>
</organism>
<evidence type="ECO:0000313" key="14">
    <source>
        <dbReference type="EMBL" id="SFS99932.1"/>
    </source>
</evidence>
<evidence type="ECO:0000256" key="5">
    <source>
        <dbReference type="ARBA" id="ARBA00022679"/>
    </source>
</evidence>
<feature type="region of interest" description="Disordered" evidence="10">
    <location>
        <begin position="1"/>
        <end position="26"/>
    </location>
</feature>
<evidence type="ECO:0000256" key="11">
    <source>
        <dbReference type="SAM" id="Phobius"/>
    </source>
</evidence>
<keyword evidence="7" id="KW-0418">Kinase</keyword>
<dbReference type="AlphaFoldDB" id="A0A1I6UES8"/>
<evidence type="ECO:0000256" key="3">
    <source>
        <dbReference type="ARBA" id="ARBA00012438"/>
    </source>
</evidence>
<dbReference type="STRING" id="1176198.SAMN05444716_105514"/>
<dbReference type="InterPro" id="IPR005467">
    <property type="entry name" value="His_kinase_dom"/>
</dbReference>